<dbReference type="InterPro" id="IPR055348">
    <property type="entry name" value="DctQ"/>
</dbReference>
<keyword evidence="3" id="KW-1003">Cell membrane</keyword>
<protein>
    <recommendedName>
        <fullName evidence="7">TRAP transporter small permease protein</fullName>
    </recommendedName>
</protein>
<evidence type="ECO:0000256" key="2">
    <source>
        <dbReference type="ARBA" id="ARBA00022448"/>
    </source>
</evidence>
<keyword evidence="10" id="KW-1185">Reference proteome</keyword>
<keyword evidence="2 7" id="KW-0813">Transport</keyword>
<feature type="transmembrane region" description="Helical" evidence="7">
    <location>
        <begin position="49"/>
        <end position="70"/>
    </location>
</feature>
<evidence type="ECO:0000313" key="10">
    <source>
        <dbReference type="Proteomes" id="UP000199377"/>
    </source>
</evidence>
<evidence type="ECO:0000256" key="3">
    <source>
        <dbReference type="ARBA" id="ARBA00022475"/>
    </source>
</evidence>
<feature type="transmembrane region" description="Helical" evidence="7">
    <location>
        <begin position="134"/>
        <end position="159"/>
    </location>
</feature>
<comment type="function">
    <text evidence="7">Part of the tripartite ATP-independent periplasmic (TRAP) transport system.</text>
</comment>
<dbReference type="OrthoDB" id="7866619at2"/>
<dbReference type="GO" id="GO:0005886">
    <property type="term" value="C:plasma membrane"/>
    <property type="evidence" value="ECO:0007669"/>
    <property type="project" value="UniProtKB-SubCell"/>
</dbReference>
<dbReference type="STRING" id="1114924.SAMN05216258_105156"/>
<dbReference type="RefSeq" id="WP_092859998.1">
    <property type="nucleotide sequence ID" value="NZ_FOQH01000005.1"/>
</dbReference>
<feature type="domain" description="Tripartite ATP-independent periplasmic transporters DctQ component" evidence="8">
    <location>
        <begin position="28"/>
        <end position="163"/>
    </location>
</feature>
<evidence type="ECO:0000256" key="7">
    <source>
        <dbReference type="RuleBase" id="RU369079"/>
    </source>
</evidence>
<organism evidence="9 10">
    <name type="scientific">Albimonas pacifica</name>
    <dbReference type="NCBI Taxonomy" id="1114924"/>
    <lineage>
        <taxon>Bacteria</taxon>
        <taxon>Pseudomonadati</taxon>
        <taxon>Pseudomonadota</taxon>
        <taxon>Alphaproteobacteria</taxon>
        <taxon>Rhodobacterales</taxon>
        <taxon>Paracoccaceae</taxon>
        <taxon>Albimonas</taxon>
    </lineage>
</organism>
<evidence type="ECO:0000256" key="1">
    <source>
        <dbReference type="ARBA" id="ARBA00004651"/>
    </source>
</evidence>
<feature type="transmembrane region" description="Helical" evidence="7">
    <location>
        <begin position="12"/>
        <end position="37"/>
    </location>
</feature>
<comment type="subcellular location">
    <subcellularLocation>
        <location evidence="7">Cell inner membrane</location>
        <topology evidence="7">Multi-pass membrane protein</topology>
    </subcellularLocation>
    <subcellularLocation>
        <location evidence="1">Cell membrane</location>
        <topology evidence="1">Multi-pass membrane protein</topology>
    </subcellularLocation>
</comment>
<name>A0A1I3GGQ1_9RHOB</name>
<comment type="subunit">
    <text evidence="7">The complex comprises the extracytoplasmic solute receptor protein and the two transmembrane proteins.</text>
</comment>
<sequence>MLRRSYDALGKFEWGLAALGGGLCLLAILALTVLTVFGRYVLHTDLIPGAFNMIESVLFPVMVFWGLPLAHREATFPRLEILDPWMQGALGKLIAGLVLLIEVCVYAIVAWYCARYAIKSFDTARAVQIGTGTWPAWPVAMMAPVAFGLMLVEAVRLCLRDFRAALGRGA</sequence>
<reference evidence="9 10" key="1">
    <citation type="submission" date="2016-10" db="EMBL/GenBank/DDBJ databases">
        <authorList>
            <person name="de Groot N.N."/>
        </authorList>
    </citation>
    <scope>NUCLEOTIDE SEQUENCE [LARGE SCALE GENOMIC DNA]</scope>
    <source>
        <strain evidence="9 10">CGMCC 1.11030</strain>
    </source>
</reference>
<dbReference type="EMBL" id="FOQH01000005">
    <property type="protein sequence ID" value="SFI22680.1"/>
    <property type="molecule type" value="Genomic_DNA"/>
</dbReference>
<comment type="similarity">
    <text evidence="7">Belongs to the TRAP transporter small permease family.</text>
</comment>
<evidence type="ECO:0000256" key="4">
    <source>
        <dbReference type="ARBA" id="ARBA00022692"/>
    </source>
</evidence>
<keyword evidence="5 7" id="KW-1133">Transmembrane helix</keyword>
<evidence type="ECO:0000259" key="8">
    <source>
        <dbReference type="Pfam" id="PF04290"/>
    </source>
</evidence>
<dbReference type="AlphaFoldDB" id="A0A1I3GGQ1"/>
<evidence type="ECO:0000256" key="5">
    <source>
        <dbReference type="ARBA" id="ARBA00022989"/>
    </source>
</evidence>
<proteinExistence type="inferred from homology"/>
<keyword evidence="4 7" id="KW-0812">Transmembrane</keyword>
<accession>A0A1I3GGQ1</accession>
<dbReference type="GO" id="GO:0022857">
    <property type="term" value="F:transmembrane transporter activity"/>
    <property type="evidence" value="ECO:0007669"/>
    <property type="project" value="UniProtKB-UniRule"/>
</dbReference>
<dbReference type="Proteomes" id="UP000199377">
    <property type="component" value="Unassembled WGS sequence"/>
</dbReference>
<evidence type="ECO:0000256" key="6">
    <source>
        <dbReference type="ARBA" id="ARBA00023136"/>
    </source>
</evidence>
<dbReference type="Pfam" id="PF04290">
    <property type="entry name" value="DctQ"/>
    <property type="match status" value="1"/>
</dbReference>
<evidence type="ECO:0000313" key="9">
    <source>
        <dbReference type="EMBL" id="SFI22680.1"/>
    </source>
</evidence>
<gene>
    <name evidence="9" type="ORF">SAMN05216258_105156</name>
</gene>
<keyword evidence="7" id="KW-0997">Cell inner membrane</keyword>
<keyword evidence="6 7" id="KW-0472">Membrane</keyword>
<feature type="transmembrane region" description="Helical" evidence="7">
    <location>
        <begin position="90"/>
        <end position="114"/>
    </location>
</feature>